<dbReference type="RefSeq" id="WP_090222859.1">
    <property type="nucleotide sequence ID" value="NZ_CP026721.1"/>
</dbReference>
<comment type="similarity">
    <text evidence="5">Belongs to the TRAFAC class OBG-HflX-like GTPase superfamily. HflX GTPase family.</text>
</comment>
<dbReference type="Gene3D" id="6.10.250.2860">
    <property type="match status" value="1"/>
</dbReference>
<evidence type="ECO:0000256" key="6">
    <source>
        <dbReference type="SAM" id="Coils"/>
    </source>
</evidence>
<dbReference type="Pfam" id="PF01926">
    <property type="entry name" value="MMR_HSR1"/>
    <property type="match status" value="1"/>
</dbReference>
<keyword evidence="3" id="KW-0460">Magnesium</keyword>
<dbReference type="HAMAP" id="MF_00900">
    <property type="entry name" value="GTPase_HflX"/>
    <property type="match status" value="1"/>
</dbReference>
<dbReference type="SUPFAM" id="SSF52540">
    <property type="entry name" value="P-loop containing nucleoside triphosphate hydrolases"/>
    <property type="match status" value="1"/>
</dbReference>
<dbReference type="InterPro" id="IPR016496">
    <property type="entry name" value="GTPase_HflX"/>
</dbReference>
<evidence type="ECO:0000313" key="8">
    <source>
        <dbReference type="EMBL" id="QAV32451.1"/>
    </source>
</evidence>
<evidence type="ECO:0000256" key="4">
    <source>
        <dbReference type="ARBA" id="ARBA00023134"/>
    </source>
</evidence>
<feature type="domain" description="Hflx-type G" evidence="7">
    <location>
        <begin position="196"/>
        <end position="362"/>
    </location>
</feature>
<comment type="function">
    <text evidence="5">GTPase that associates with the 50S ribosomal subunit and may have a role during protein synthesis or ribosome biogenesis.</text>
</comment>
<feature type="coiled-coil region" evidence="6">
    <location>
        <begin position="155"/>
        <end position="189"/>
    </location>
</feature>
<dbReference type="PRINTS" id="PR00326">
    <property type="entry name" value="GTP1OBG"/>
</dbReference>
<comment type="subcellular location">
    <subcellularLocation>
        <location evidence="5">Cytoplasm</location>
    </subcellularLocation>
    <text evidence="5">May associate with membranes.</text>
</comment>
<dbReference type="Gene3D" id="3.40.50.11060">
    <property type="entry name" value="GTPase HflX, N-terminal domain"/>
    <property type="match status" value="1"/>
</dbReference>
<dbReference type="InterPro" id="IPR006073">
    <property type="entry name" value="GTP-bd"/>
</dbReference>
<sequence length="430" mass="48826">MTKFRKKGLIIAVAHDINLKTNESLEELELLCKTLGIDVLEKVVQRREKPDPATYIGSGKLEKIKKLCDENQIDVVVFDDEITPVQQRNLESILKVPVLDRTQVILEIFSKHATTYEGKIQVEMAKLVYELPRLRGKGLYLSNPGAGIGTRGPGETALELDRRKLKQRIAVLRKELNKLKINRENTRRARLSSGYYLVSIVGYTNAGKSTLLSALSKESDILVSDKLFSTLNPTIRKVKLPSGRCCLVGDTVGFISKLPHTLVEAFHSTLEEILYSDLLLLVVDISDPFYKDKIAASYDVLQEIGAYEKPKMLVFNKIDALPEDKVELIRYEYPEAVYISAKHRIGFDDLFLKLESYFKSFDVHLNIKMAHSDYGLVSKYFEYVRIEELSSSDGYDFVQISGPESIVLKIKNILDSRTENNCFKESTMQN</sequence>
<protein>
    <recommendedName>
        <fullName evidence="5">GTPase HflX</fullName>
    </recommendedName>
    <alternativeName>
        <fullName evidence="5">GTP-binding protein HflX</fullName>
    </alternativeName>
</protein>
<dbReference type="InterPro" id="IPR032305">
    <property type="entry name" value="GTP-bd_M"/>
</dbReference>
<dbReference type="InterPro" id="IPR042108">
    <property type="entry name" value="GTPase_HflX_N_sf"/>
</dbReference>
<dbReference type="Gene3D" id="3.40.50.300">
    <property type="entry name" value="P-loop containing nucleotide triphosphate hydrolases"/>
    <property type="match status" value="1"/>
</dbReference>
<dbReference type="PROSITE" id="PS51705">
    <property type="entry name" value="G_HFLX"/>
    <property type="match status" value="1"/>
</dbReference>
<dbReference type="InterPro" id="IPR030394">
    <property type="entry name" value="G_HFLX_dom"/>
</dbReference>
<evidence type="ECO:0000256" key="3">
    <source>
        <dbReference type="ARBA" id="ARBA00022842"/>
    </source>
</evidence>
<keyword evidence="5" id="KW-0963">Cytoplasm</keyword>
<name>A0ABX5QPQ9_9BACT</name>
<dbReference type="Proteomes" id="UP000288947">
    <property type="component" value="Chromosome"/>
</dbReference>
<comment type="subunit">
    <text evidence="5">Monomer. Associates with the 50S ribosomal subunit.</text>
</comment>
<dbReference type="NCBIfam" id="TIGR03156">
    <property type="entry name" value="GTP_HflX"/>
    <property type="match status" value="1"/>
</dbReference>
<dbReference type="PIRSF" id="PIRSF006809">
    <property type="entry name" value="GTP-binding_hflX_prd"/>
    <property type="match status" value="1"/>
</dbReference>
<keyword evidence="1" id="KW-0479">Metal-binding</keyword>
<dbReference type="PANTHER" id="PTHR10229:SF0">
    <property type="entry name" value="GTP-BINDING PROTEIN 6-RELATED"/>
    <property type="match status" value="1"/>
</dbReference>
<dbReference type="PANTHER" id="PTHR10229">
    <property type="entry name" value="GTP-BINDING PROTEIN HFLX"/>
    <property type="match status" value="1"/>
</dbReference>
<evidence type="ECO:0000313" key="9">
    <source>
        <dbReference type="Proteomes" id="UP000288947"/>
    </source>
</evidence>
<reference evidence="8 9" key="1">
    <citation type="submission" date="2018-01" db="EMBL/GenBank/DDBJ databases">
        <title>The whole genome sequencing and assembly of Fervidobacterium changbaicum CBS-1 strain.</title>
        <authorList>
            <person name="Kim J.-Y."/>
            <person name="Park M.-K."/>
            <person name="Yi H."/>
            <person name="Bahn Y.-S."/>
            <person name="Kim J.F."/>
            <person name="Lee D.-W."/>
        </authorList>
    </citation>
    <scope>NUCLEOTIDE SEQUENCE [LARGE SCALE GENOMIC DNA]</scope>
    <source>
        <strain evidence="8 9">CBS-1</strain>
    </source>
</reference>
<keyword evidence="4 5" id="KW-0342">GTP-binding</keyword>
<organism evidence="8 9">
    <name type="scientific">Fervidobacterium changbaicum</name>
    <dbReference type="NCBI Taxonomy" id="310769"/>
    <lineage>
        <taxon>Bacteria</taxon>
        <taxon>Thermotogati</taxon>
        <taxon>Thermotogota</taxon>
        <taxon>Thermotogae</taxon>
        <taxon>Thermotogales</taxon>
        <taxon>Fervidobacteriaceae</taxon>
        <taxon>Fervidobacterium</taxon>
    </lineage>
</organism>
<dbReference type="Pfam" id="PF13167">
    <property type="entry name" value="GTP-bdg_N"/>
    <property type="match status" value="1"/>
</dbReference>
<dbReference type="CDD" id="cd01878">
    <property type="entry name" value="HflX"/>
    <property type="match status" value="1"/>
</dbReference>
<dbReference type="InterPro" id="IPR025121">
    <property type="entry name" value="GTPase_HflX_N"/>
</dbReference>
<evidence type="ECO:0000259" key="7">
    <source>
        <dbReference type="PROSITE" id="PS51705"/>
    </source>
</evidence>
<keyword evidence="2 5" id="KW-0547">Nucleotide-binding</keyword>
<evidence type="ECO:0000256" key="5">
    <source>
        <dbReference type="HAMAP-Rule" id="MF_00900"/>
    </source>
</evidence>
<evidence type="ECO:0000256" key="1">
    <source>
        <dbReference type="ARBA" id="ARBA00022723"/>
    </source>
</evidence>
<accession>A0ABX5QPQ9</accession>
<keyword evidence="6" id="KW-0175">Coiled coil</keyword>
<gene>
    <name evidence="5 8" type="primary">hflX</name>
    <name evidence="8" type="ORF">CBS1_00960</name>
</gene>
<dbReference type="Pfam" id="PF16360">
    <property type="entry name" value="GTP-bdg_M"/>
    <property type="match status" value="1"/>
</dbReference>
<keyword evidence="9" id="KW-1185">Reference proteome</keyword>
<evidence type="ECO:0000256" key="2">
    <source>
        <dbReference type="ARBA" id="ARBA00022741"/>
    </source>
</evidence>
<proteinExistence type="inferred from homology"/>
<dbReference type="EMBL" id="CP026721">
    <property type="protein sequence ID" value="QAV32451.1"/>
    <property type="molecule type" value="Genomic_DNA"/>
</dbReference>
<dbReference type="InterPro" id="IPR027417">
    <property type="entry name" value="P-loop_NTPase"/>
</dbReference>